<dbReference type="PANTHER" id="PTHR47782:SF12">
    <property type="entry name" value="ZN(II)2CYS6 TRANSCRIPTION FACTOR (EUROFUNG)"/>
    <property type="match status" value="1"/>
</dbReference>
<dbReference type="OrthoDB" id="25921at2759"/>
<keyword evidence="6" id="KW-0804">Transcription</keyword>
<feature type="domain" description="Zn(2)-C6 fungal-type" evidence="8">
    <location>
        <begin position="14"/>
        <end position="44"/>
    </location>
</feature>
<accession>A0A5N5DKZ5</accession>
<dbReference type="GO" id="GO:0000981">
    <property type="term" value="F:DNA-binding transcription factor activity, RNA polymerase II-specific"/>
    <property type="evidence" value="ECO:0007669"/>
    <property type="project" value="InterPro"/>
</dbReference>
<organism evidence="9 10">
    <name type="scientific">Lasiodiplodia theobromae</name>
    <dbReference type="NCBI Taxonomy" id="45133"/>
    <lineage>
        <taxon>Eukaryota</taxon>
        <taxon>Fungi</taxon>
        <taxon>Dikarya</taxon>
        <taxon>Ascomycota</taxon>
        <taxon>Pezizomycotina</taxon>
        <taxon>Dothideomycetes</taxon>
        <taxon>Dothideomycetes incertae sedis</taxon>
        <taxon>Botryosphaeriales</taxon>
        <taxon>Botryosphaeriaceae</taxon>
        <taxon>Lasiodiplodia</taxon>
    </lineage>
</organism>
<name>A0A5N5DKZ5_9PEZI</name>
<reference evidence="9 10" key="1">
    <citation type="journal article" date="2019" name="Sci. Rep.">
        <title>A multi-omics analysis of the grapevine pathogen Lasiodiplodia theobromae reveals that temperature affects the expression of virulence- and pathogenicity-related genes.</title>
        <authorList>
            <person name="Felix C."/>
            <person name="Meneses R."/>
            <person name="Goncalves M.F.M."/>
            <person name="Tilleman L."/>
            <person name="Duarte A.S."/>
            <person name="Jorrin-Novo J.V."/>
            <person name="Van de Peer Y."/>
            <person name="Deforce D."/>
            <person name="Van Nieuwerburgh F."/>
            <person name="Esteves A.C."/>
            <person name="Alves A."/>
        </authorList>
    </citation>
    <scope>NUCLEOTIDE SEQUENCE [LARGE SCALE GENOMIC DNA]</scope>
    <source>
        <strain evidence="9 10">LA-SOL3</strain>
    </source>
</reference>
<keyword evidence="2" id="KW-0479">Metal-binding</keyword>
<dbReference type="InterPro" id="IPR001138">
    <property type="entry name" value="Zn2Cys6_DnaBD"/>
</dbReference>
<evidence type="ECO:0000256" key="6">
    <source>
        <dbReference type="ARBA" id="ARBA00023163"/>
    </source>
</evidence>
<dbReference type="Gene3D" id="4.10.240.10">
    <property type="entry name" value="Zn(2)-C6 fungal-type DNA-binding domain"/>
    <property type="match status" value="1"/>
</dbReference>
<protein>
    <submittedName>
        <fullName evidence="9">Putative transcriptional regulatory protein</fullName>
    </submittedName>
</protein>
<dbReference type="GO" id="GO:0043565">
    <property type="term" value="F:sequence-specific DNA binding"/>
    <property type="evidence" value="ECO:0007669"/>
    <property type="project" value="TreeGrafter"/>
</dbReference>
<comment type="subcellular location">
    <subcellularLocation>
        <location evidence="1">Nucleus</location>
    </subcellularLocation>
</comment>
<comment type="caution">
    <text evidence="9">The sequence shown here is derived from an EMBL/GenBank/DDBJ whole genome shotgun (WGS) entry which is preliminary data.</text>
</comment>
<evidence type="ECO:0000256" key="5">
    <source>
        <dbReference type="ARBA" id="ARBA00023125"/>
    </source>
</evidence>
<proteinExistence type="predicted"/>
<evidence type="ECO:0000256" key="1">
    <source>
        <dbReference type="ARBA" id="ARBA00004123"/>
    </source>
</evidence>
<dbReference type="SMART" id="SM00066">
    <property type="entry name" value="GAL4"/>
    <property type="match status" value="1"/>
</dbReference>
<dbReference type="GO" id="GO:0045944">
    <property type="term" value="P:positive regulation of transcription by RNA polymerase II"/>
    <property type="evidence" value="ECO:0007669"/>
    <property type="project" value="TreeGrafter"/>
</dbReference>
<dbReference type="GO" id="GO:0005634">
    <property type="term" value="C:nucleus"/>
    <property type="evidence" value="ECO:0007669"/>
    <property type="project" value="UniProtKB-SubCell"/>
</dbReference>
<dbReference type="CDD" id="cd00067">
    <property type="entry name" value="GAL4"/>
    <property type="match status" value="1"/>
</dbReference>
<keyword evidence="4" id="KW-0805">Transcription regulation</keyword>
<dbReference type="EMBL" id="VCHE01000016">
    <property type="protein sequence ID" value="KAB2577562.1"/>
    <property type="molecule type" value="Genomic_DNA"/>
</dbReference>
<dbReference type="CDD" id="cd12148">
    <property type="entry name" value="fungal_TF_MHR"/>
    <property type="match status" value="1"/>
</dbReference>
<dbReference type="AlphaFoldDB" id="A0A5N5DKZ5"/>
<evidence type="ECO:0000313" key="9">
    <source>
        <dbReference type="EMBL" id="KAB2577562.1"/>
    </source>
</evidence>
<dbReference type="PROSITE" id="PS00463">
    <property type="entry name" value="ZN2_CY6_FUNGAL_1"/>
    <property type="match status" value="1"/>
</dbReference>
<keyword evidence="3" id="KW-0862">Zinc</keyword>
<dbReference type="InterPro" id="IPR052202">
    <property type="entry name" value="Yeast_MetPath_Reg"/>
</dbReference>
<evidence type="ECO:0000313" key="10">
    <source>
        <dbReference type="Proteomes" id="UP000325902"/>
    </source>
</evidence>
<dbReference type="PROSITE" id="PS50048">
    <property type="entry name" value="ZN2_CY6_FUNGAL_2"/>
    <property type="match status" value="1"/>
</dbReference>
<dbReference type="SUPFAM" id="SSF57701">
    <property type="entry name" value="Zn2/Cys6 DNA-binding domain"/>
    <property type="match status" value="1"/>
</dbReference>
<evidence type="ECO:0000259" key="8">
    <source>
        <dbReference type="PROSITE" id="PS50048"/>
    </source>
</evidence>
<dbReference type="Proteomes" id="UP000325902">
    <property type="component" value="Unassembled WGS sequence"/>
</dbReference>
<evidence type="ECO:0000256" key="3">
    <source>
        <dbReference type="ARBA" id="ARBA00022833"/>
    </source>
</evidence>
<dbReference type="SMART" id="SM00906">
    <property type="entry name" value="Fungal_trans"/>
    <property type="match status" value="1"/>
</dbReference>
<dbReference type="PANTHER" id="PTHR47782">
    <property type="entry name" value="ZN(II)2CYS6 TRANSCRIPTION FACTOR (EUROFUNG)-RELATED"/>
    <property type="match status" value="1"/>
</dbReference>
<dbReference type="Pfam" id="PF00172">
    <property type="entry name" value="Zn_clus"/>
    <property type="match status" value="1"/>
</dbReference>
<gene>
    <name evidence="9" type="ORF">DBV05_g3801</name>
</gene>
<keyword evidence="7" id="KW-0539">Nucleus</keyword>
<dbReference type="GO" id="GO:0008270">
    <property type="term" value="F:zinc ion binding"/>
    <property type="evidence" value="ECO:0007669"/>
    <property type="project" value="InterPro"/>
</dbReference>
<keyword evidence="10" id="KW-1185">Reference proteome</keyword>
<evidence type="ECO:0000256" key="4">
    <source>
        <dbReference type="ARBA" id="ARBA00023015"/>
    </source>
</evidence>
<evidence type="ECO:0000256" key="7">
    <source>
        <dbReference type="ARBA" id="ARBA00023242"/>
    </source>
</evidence>
<dbReference type="InterPro" id="IPR036864">
    <property type="entry name" value="Zn2-C6_fun-type_DNA-bd_sf"/>
</dbReference>
<evidence type="ECO:0000256" key="2">
    <source>
        <dbReference type="ARBA" id="ARBA00022723"/>
    </source>
</evidence>
<keyword evidence="5" id="KW-0238">DNA-binding</keyword>
<sequence length="480" mass="53818">MAQPVPVVPTSFRACARCHLRKVKCDGVIPQCGACRRSDAECNITTCVTFSYATVRHLQEQVETLQQQVAQLHTTSTSERLHGEPLETGHSHDVETQLLQAEIPRTERGTGDFVAEEVGNLALGALDGSSHRYVGSAAGSTFTKILLKNLRIGPTNIPFQDVRPPNWEFGVVDLELRNRTWWCTYGLERMIAVSMGRPLSLRNQAIDAAFPQSIQDDVLHPDEEAIARFFHTQGVVPATLMFQLHAIGGDILESVYIARPRLSMAADTMQHLANSLRKRLASWRAEAEHIANLNEPESLEMQIWFSLTTLTCNRPSPSFPEPSSEAIESCAEASRLALMSWTELMERSRLCPSWRTFHDILMAGLVWIYCAWKSSQRYSADHQALSMACTRLLQHVAKGRNYLNRFIQLHESLSHIVTSNQQSTPGPSSTTLPDDALFENHLNEAMMDANASFDVHAFENVMVRIPNILDEDMDYTIFQG</sequence>
<dbReference type="InterPro" id="IPR007219">
    <property type="entry name" value="XnlR_reg_dom"/>
</dbReference>
<dbReference type="GO" id="GO:0006351">
    <property type="term" value="P:DNA-templated transcription"/>
    <property type="evidence" value="ECO:0007669"/>
    <property type="project" value="InterPro"/>
</dbReference>
<dbReference type="Pfam" id="PF04082">
    <property type="entry name" value="Fungal_trans"/>
    <property type="match status" value="1"/>
</dbReference>